<reference evidence="1" key="1">
    <citation type="submission" date="2020-04" db="EMBL/GenBank/DDBJ databases">
        <authorList>
            <person name="Chiriac C."/>
            <person name="Salcher M."/>
            <person name="Ghai R."/>
            <person name="Kavagutti S V."/>
        </authorList>
    </citation>
    <scope>NUCLEOTIDE SEQUENCE</scope>
</reference>
<accession>A0A6J5M9C7</accession>
<evidence type="ECO:0000313" key="1">
    <source>
        <dbReference type="EMBL" id="CAB4142277.1"/>
    </source>
</evidence>
<gene>
    <name evidence="1" type="ORF">UFOVP449_30</name>
</gene>
<dbReference type="EMBL" id="LR796420">
    <property type="protein sequence ID" value="CAB4142277.1"/>
    <property type="molecule type" value="Genomic_DNA"/>
</dbReference>
<name>A0A6J5M9C7_9CAUD</name>
<protein>
    <submittedName>
        <fullName evidence="1">Uncharacterized protein</fullName>
    </submittedName>
</protein>
<sequence length="97" mass="10812">MGPGFESQPDHLNLFFKTKQMNMTKTIVLEPSTNTHSMTGVIDVKPVDASILKIRTAGPSRVVHGEHHTMGIESENIIKYVQQELNPVTGKLQNAWD</sequence>
<proteinExistence type="predicted"/>
<organism evidence="1">
    <name type="scientific">uncultured Caudovirales phage</name>
    <dbReference type="NCBI Taxonomy" id="2100421"/>
    <lineage>
        <taxon>Viruses</taxon>
        <taxon>Duplodnaviria</taxon>
        <taxon>Heunggongvirae</taxon>
        <taxon>Uroviricota</taxon>
        <taxon>Caudoviricetes</taxon>
        <taxon>Peduoviridae</taxon>
        <taxon>Maltschvirus</taxon>
        <taxon>Maltschvirus maltsch</taxon>
    </lineage>
</organism>